<sequence>MEEEEEEVLCYLDRVLEEEEEVFEYGDGELDPITSIHRQFKTIGNKLSKAAIKTRPTVSTRIESFATKWGMFSNAGLIDNRLIDPFQKVDAGRDWVKMMRSRLPPRLIRQGWCADIIVRIRQEMKPESSRYNVSLVKNESWIQPKSLPNGSLGDIEKGLEMKKLVLSGFLASEEIYINQLEALLLHTCCSAAGVFVCVSASLCELVVNGLTESRTTVQQFPETATVTCFPMQSQRCHILPLSAAHCTLTIVKSVCHQMHPELQATYCSVTVTAAVNNTGFSEQQVAEPMRPLKATATTSQPVLTIQQVETIFYKIQDIFEIHKEFYDALLPNIQQWDEKVTVGHLFQKLASQLGVYKAFVDNYKVALETAEKCSQANIQFQKISERFSAPRAAALITLRIAGSLITCRAERLAKDRGLKAGSPHVLAVDPSSVFNHMVCPLVSEDELTVRQPNCQGDLESGTSQRNYAVTALLYKPIDRVTRSTLVLHARTTVTQVQCIQIQNRNKAALDIAEFIWANKQAFGLNQPDGSSTSGHKSGYDPYFEDNDILRFLEKLIDGPSTSDYQSGYDPDFEDTDILNFLRFFHTDFSEIYIWNVLLNKIKTFFLCTYIKEALVSCIVRQFDFISSVYVLVAQQELTSDFLSGPSAGEGRLPGGGVRKLQEGPARLPLHRSAALCQDEEDVRRSPSAVRVQVVHPSGGLDFPDPGRLRLLPQYPSPARARDRRDEDQDLSLEE</sequence>
<dbReference type="PROSITE" id="PS50010">
    <property type="entry name" value="DH_2"/>
    <property type="match status" value="1"/>
</dbReference>
<name>A0A4U5V6M2_COLLU</name>
<feature type="region of interest" description="Disordered" evidence="1">
    <location>
        <begin position="695"/>
        <end position="734"/>
    </location>
</feature>
<dbReference type="EMBL" id="CM014092">
    <property type="protein sequence ID" value="TKS83584.1"/>
    <property type="molecule type" value="Genomic_DNA"/>
</dbReference>
<dbReference type="SUPFAM" id="SSF48065">
    <property type="entry name" value="DBL homology domain (DH-domain)"/>
    <property type="match status" value="1"/>
</dbReference>
<dbReference type="InterPro" id="IPR000219">
    <property type="entry name" value="DH_dom"/>
</dbReference>
<dbReference type="InterPro" id="IPR037769">
    <property type="entry name" value="Abr/Bcr"/>
</dbReference>
<dbReference type="Proteomes" id="UP000298787">
    <property type="component" value="Chromosome 15"/>
</dbReference>
<reference evidence="3 4" key="1">
    <citation type="submission" date="2019-01" db="EMBL/GenBank/DDBJ databases">
        <title>Genome Assembly of Collichthys lucidus.</title>
        <authorList>
            <person name="Cai M."/>
            <person name="Xiao S."/>
        </authorList>
    </citation>
    <scope>NUCLEOTIDE SEQUENCE [LARGE SCALE GENOMIC DNA]</scope>
    <source>
        <strain evidence="3">JT15FE1705JMU</strain>
        <tissue evidence="3">Muscle</tissue>
    </source>
</reference>
<evidence type="ECO:0000313" key="3">
    <source>
        <dbReference type="EMBL" id="TKS83584.1"/>
    </source>
</evidence>
<proteinExistence type="predicted"/>
<dbReference type="GO" id="GO:0005085">
    <property type="term" value="F:guanyl-nucleotide exchange factor activity"/>
    <property type="evidence" value="ECO:0007669"/>
    <property type="project" value="InterPro"/>
</dbReference>
<dbReference type="Gene3D" id="1.20.900.10">
    <property type="entry name" value="Dbl homology (DH) domain"/>
    <property type="match status" value="1"/>
</dbReference>
<accession>A0A4U5V6M2</accession>
<evidence type="ECO:0000256" key="1">
    <source>
        <dbReference type="SAM" id="MobiDB-lite"/>
    </source>
</evidence>
<dbReference type="Pfam" id="PF00621">
    <property type="entry name" value="RhoGEF"/>
    <property type="match status" value="1"/>
</dbReference>
<evidence type="ECO:0000313" key="4">
    <source>
        <dbReference type="Proteomes" id="UP000298787"/>
    </source>
</evidence>
<dbReference type="GO" id="GO:0005096">
    <property type="term" value="F:GTPase activator activity"/>
    <property type="evidence" value="ECO:0007669"/>
    <property type="project" value="InterPro"/>
</dbReference>
<dbReference type="AlphaFoldDB" id="A0A4U5V6M2"/>
<dbReference type="SMART" id="SM00325">
    <property type="entry name" value="RhoGEF"/>
    <property type="match status" value="1"/>
</dbReference>
<dbReference type="GO" id="GO:0016020">
    <property type="term" value="C:membrane"/>
    <property type="evidence" value="ECO:0007669"/>
    <property type="project" value="TreeGrafter"/>
</dbReference>
<keyword evidence="4" id="KW-1185">Reference proteome</keyword>
<evidence type="ECO:0000259" key="2">
    <source>
        <dbReference type="PROSITE" id="PS50010"/>
    </source>
</evidence>
<dbReference type="InterPro" id="IPR035899">
    <property type="entry name" value="DBL_dom_sf"/>
</dbReference>
<organism evidence="3 4">
    <name type="scientific">Collichthys lucidus</name>
    <name type="common">Big head croaker</name>
    <name type="synonym">Sciaena lucida</name>
    <dbReference type="NCBI Taxonomy" id="240159"/>
    <lineage>
        <taxon>Eukaryota</taxon>
        <taxon>Metazoa</taxon>
        <taxon>Chordata</taxon>
        <taxon>Craniata</taxon>
        <taxon>Vertebrata</taxon>
        <taxon>Euteleostomi</taxon>
        <taxon>Actinopterygii</taxon>
        <taxon>Neopterygii</taxon>
        <taxon>Teleostei</taxon>
        <taxon>Neoteleostei</taxon>
        <taxon>Acanthomorphata</taxon>
        <taxon>Eupercaria</taxon>
        <taxon>Sciaenidae</taxon>
        <taxon>Collichthys</taxon>
    </lineage>
</organism>
<gene>
    <name evidence="3" type="ORF">D9C73_017697</name>
</gene>
<dbReference type="PANTHER" id="PTHR23182">
    <property type="entry name" value="BREAKPOINT CLUSTER REGION PROTEIN BCR"/>
    <property type="match status" value="1"/>
</dbReference>
<dbReference type="STRING" id="240159.A0A4U5V6M2"/>
<protein>
    <submittedName>
        <fullName evidence="3">Active breakpoint cluster region-related protein</fullName>
    </submittedName>
</protein>
<dbReference type="PANTHER" id="PTHR23182:SF5">
    <property type="entry name" value="ACTIVE BREAKPOINT CLUSTER REGION-RELATED PROTEIN"/>
    <property type="match status" value="1"/>
</dbReference>
<feature type="domain" description="DH" evidence="2">
    <location>
        <begin position="289"/>
        <end position="488"/>
    </location>
</feature>